<dbReference type="SUPFAM" id="SSF50331">
    <property type="entry name" value="MOP-like"/>
    <property type="match status" value="1"/>
</dbReference>
<dbReference type="NCBIfam" id="TIGR00638">
    <property type="entry name" value="Mop"/>
    <property type="match status" value="1"/>
</dbReference>
<evidence type="ECO:0000256" key="2">
    <source>
        <dbReference type="PROSITE-ProRule" id="PRU01213"/>
    </source>
</evidence>
<name>A0A4Q9VVM0_9HYPH</name>
<dbReference type="RefSeq" id="WP_131306368.1">
    <property type="nucleotide sequence ID" value="NZ_SJFN01000004.1"/>
</dbReference>
<proteinExistence type="predicted"/>
<dbReference type="Pfam" id="PF03459">
    <property type="entry name" value="TOBE"/>
    <property type="match status" value="1"/>
</dbReference>
<keyword evidence="1 2" id="KW-0500">Molybdenum</keyword>
<dbReference type="Gene3D" id="2.40.50.100">
    <property type="match status" value="1"/>
</dbReference>
<sequence length="69" mass="7193">MRFSARNILSGTILKVTRGATTAHVVVEVAPGRILTASITTEAVDDLDLRVGMAVAAVIKASDVMIAID</sequence>
<comment type="caution">
    <text evidence="4">The sequence shown here is derived from an EMBL/GenBank/DDBJ whole genome shotgun (WGS) entry which is preliminary data.</text>
</comment>
<dbReference type="Proteomes" id="UP000292781">
    <property type="component" value="Unassembled WGS sequence"/>
</dbReference>
<dbReference type="InterPro" id="IPR004606">
    <property type="entry name" value="Mop_domain"/>
</dbReference>
<protein>
    <submittedName>
        <fullName evidence="4">Transporter</fullName>
    </submittedName>
</protein>
<dbReference type="InterPro" id="IPR005116">
    <property type="entry name" value="Transp-assoc_OB_typ1"/>
</dbReference>
<keyword evidence="5" id="KW-1185">Reference proteome</keyword>
<dbReference type="InterPro" id="IPR008995">
    <property type="entry name" value="Mo/tungstate-bd_C_term_dom"/>
</dbReference>
<reference evidence="4 5" key="1">
    <citation type="submission" date="2019-02" db="EMBL/GenBank/DDBJ databases">
        <title>Siculibacillus lacustris gen. nov., sp. nov., a new rosette-forming bacterium isolated from a freshwater crater lake (Lake St. Ana, Romania).</title>
        <authorList>
            <person name="Felfoldi T."/>
            <person name="Marton Z."/>
            <person name="Szabo A."/>
            <person name="Mentes A."/>
            <person name="Boka K."/>
            <person name="Marialigeti K."/>
            <person name="Mathe I."/>
            <person name="Koncz M."/>
            <person name="Schumann P."/>
            <person name="Toth E."/>
        </authorList>
    </citation>
    <scope>NUCLEOTIDE SEQUENCE [LARGE SCALE GENOMIC DNA]</scope>
    <source>
        <strain evidence="4 5">SA-279</strain>
    </source>
</reference>
<organism evidence="4 5">
    <name type="scientific">Siculibacillus lacustris</name>
    <dbReference type="NCBI Taxonomy" id="1549641"/>
    <lineage>
        <taxon>Bacteria</taxon>
        <taxon>Pseudomonadati</taxon>
        <taxon>Pseudomonadota</taxon>
        <taxon>Alphaproteobacteria</taxon>
        <taxon>Hyphomicrobiales</taxon>
        <taxon>Ancalomicrobiaceae</taxon>
        <taxon>Siculibacillus</taxon>
    </lineage>
</organism>
<dbReference type="EMBL" id="SJFN01000004">
    <property type="protein sequence ID" value="TBW40316.1"/>
    <property type="molecule type" value="Genomic_DNA"/>
</dbReference>
<dbReference type="OrthoDB" id="122515at2"/>
<evidence type="ECO:0000313" key="5">
    <source>
        <dbReference type="Proteomes" id="UP000292781"/>
    </source>
</evidence>
<dbReference type="AlphaFoldDB" id="A0A4Q9VVM0"/>
<evidence type="ECO:0000313" key="4">
    <source>
        <dbReference type="EMBL" id="TBW40316.1"/>
    </source>
</evidence>
<accession>A0A4Q9VVM0</accession>
<gene>
    <name evidence="4" type="ORF">EYW49_03805</name>
</gene>
<evidence type="ECO:0000256" key="1">
    <source>
        <dbReference type="ARBA" id="ARBA00022505"/>
    </source>
</evidence>
<dbReference type="GO" id="GO:0015689">
    <property type="term" value="P:molybdate ion transport"/>
    <property type="evidence" value="ECO:0007669"/>
    <property type="project" value="InterPro"/>
</dbReference>
<evidence type="ECO:0000259" key="3">
    <source>
        <dbReference type="PROSITE" id="PS51866"/>
    </source>
</evidence>
<dbReference type="PROSITE" id="PS51866">
    <property type="entry name" value="MOP"/>
    <property type="match status" value="1"/>
</dbReference>
<feature type="domain" description="Mop" evidence="3">
    <location>
        <begin position="2"/>
        <end position="68"/>
    </location>
</feature>